<name>A0A8X6V5J6_TRICX</name>
<reference evidence="5" key="1">
    <citation type="submission" date="2020-08" db="EMBL/GenBank/DDBJ databases">
        <title>Multicomponent nature underlies the extraordinary mechanical properties of spider dragline silk.</title>
        <authorList>
            <person name="Kono N."/>
            <person name="Nakamura H."/>
            <person name="Mori M."/>
            <person name="Yoshida Y."/>
            <person name="Ohtoshi R."/>
            <person name="Malay A.D."/>
            <person name="Moran D.A.P."/>
            <person name="Tomita M."/>
            <person name="Numata K."/>
            <person name="Arakawa K."/>
        </authorList>
    </citation>
    <scope>NUCLEOTIDE SEQUENCE</scope>
</reference>
<dbReference type="AlphaFoldDB" id="A0A8X6V5J6"/>
<protein>
    <submittedName>
        <fullName evidence="5">TBC1 domain family member 1</fullName>
    </submittedName>
</protein>
<gene>
    <name evidence="5" type="primary">TBC1D1</name>
    <name evidence="5" type="ORF">TNCV_4403141</name>
</gene>
<dbReference type="PANTHER" id="PTHR47219">
    <property type="entry name" value="RAB GTPASE-ACTIVATING PROTEIN 1-LIKE"/>
    <property type="match status" value="1"/>
</dbReference>
<evidence type="ECO:0000313" key="6">
    <source>
        <dbReference type="Proteomes" id="UP000887159"/>
    </source>
</evidence>
<sequence length="466" mass="53547">MLGVNGKRNAKRSSIPYLDSLTNRDDMKDPSVNKATLGNEHGGKDLDSRSYREGSCDSSRYLSERTSPLSTRPRSSTFTSSREVHLSSKKTFNQDSTLNKRPIMNMFMKASTPSKTPSPMQIESKGSWRQAIFHRVQTPTHTPNNRVNDGSNLNHTTLDGEPQTHTKKTKEELRALWKKAILEQILLIRMEKENKKLQVNQDAVCHKRMKLNYEEVTPCIKSATLEWEAVVQNYKHNGCKMDKGDLLELVKKGVPRHKRGEIWQYLAEQSKDIWCNSNKDLESDEPYEELLKQLTSHQHSILIDIGRTFPNHPFYSQTLGSGQLSLFNLLKAYSLLDKEVGYCQGLSFVAGILLLHMPEEQAFSLMKYLMFNLGLRRQYKTDMVAFQIQMYQLSRLIHDNYKDLYDHLEKFDIAPTLYAAPWFLTLFASQFPVGFVARLFDLIFLCGMEVVLKCHSCSWATTKIAS</sequence>
<proteinExistence type="predicted"/>
<evidence type="ECO:0000256" key="2">
    <source>
        <dbReference type="ARBA" id="ARBA00022553"/>
    </source>
</evidence>
<dbReference type="Gene3D" id="1.10.472.80">
    <property type="entry name" value="Ypt/Rab-GAP domain of gyp1p, domain 3"/>
    <property type="match status" value="1"/>
</dbReference>
<dbReference type="Proteomes" id="UP000887159">
    <property type="component" value="Unassembled WGS sequence"/>
</dbReference>
<dbReference type="InterPro" id="IPR035969">
    <property type="entry name" value="Rab-GAP_TBC_sf"/>
</dbReference>
<dbReference type="GO" id="GO:0005096">
    <property type="term" value="F:GTPase activator activity"/>
    <property type="evidence" value="ECO:0007669"/>
    <property type="project" value="UniProtKB-KW"/>
</dbReference>
<evidence type="ECO:0000259" key="4">
    <source>
        <dbReference type="PROSITE" id="PS50086"/>
    </source>
</evidence>
<feature type="compositionally biased region" description="Basic and acidic residues" evidence="3">
    <location>
        <begin position="22"/>
        <end position="31"/>
    </location>
</feature>
<dbReference type="Gene3D" id="1.10.8.270">
    <property type="entry name" value="putative rabgap domain of human tbc1 domain family member 14 like domains"/>
    <property type="match status" value="1"/>
</dbReference>
<dbReference type="Pfam" id="PF00566">
    <property type="entry name" value="RabGAP-TBC"/>
    <property type="match status" value="1"/>
</dbReference>
<evidence type="ECO:0000256" key="3">
    <source>
        <dbReference type="SAM" id="MobiDB-lite"/>
    </source>
</evidence>
<dbReference type="InterPro" id="IPR050302">
    <property type="entry name" value="Rab_GAP_TBC_domain"/>
</dbReference>
<feature type="domain" description="Rab-GAP TBC" evidence="4">
    <location>
        <begin position="253"/>
        <end position="447"/>
    </location>
</feature>
<keyword evidence="1" id="KW-0343">GTPase activation</keyword>
<keyword evidence="2" id="KW-0597">Phosphoprotein</keyword>
<keyword evidence="6" id="KW-1185">Reference proteome</keyword>
<dbReference type="Gene3D" id="1.10.10.2750">
    <property type="match status" value="1"/>
</dbReference>
<feature type="compositionally biased region" description="Low complexity" evidence="3">
    <location>
        <begin position="64"/>
        <end position="81"/>
    </location>
</feature>
<dbReference type="Pfam" id="PF11830">
    <property type="entry name" value="DUF3350"/>
    <property type="match status" value="1"/>
</dbReference>
<dbReference type="EMBL" id="BMAU01021255">
    <property type="protein sequence ID" value="GFY05647.1"/>
    <property type="molecule type" value="Genomic_DNA"/>
</dbReference>
<feature type="region of interest" description="Disordered" evidence="3">
    <location>
        <begin position="1"/>
        <end position="91"/>
    </location>
</feature>
<dbReference type="InterPro" id="IPR021785">
    <property type="entry name" value="DUF3350"/>
</dbReference>
<dbReference type="PROSITE" id="PS50086">
    <property type="entry name" value="TBC_RABGAP"/>
    <property type="match status" value="1"/>
</dbReference>
<feature type="region of interest" description="Disordered" evidence="3">
    <location>
        <begin position="139"/>
        <end position="170"/>
    </location>
</feature>
<dbReference type="SUPFAM" id="SSF47923">
    <property type="entry name" value="Ypt/Rab-GAP domain of gyp1p"/>
    <property type="match status" value="1"/>
</dbReference>
<comment type="caution">
    <text evidence="5">The sequence shown here is derived from an EMBL/GenBank/DDBJ whole genome shotgun (WGS) entry which is preliminary data.</text>
</comment>
<dbReference type="FunFam" id="1.10.8.270:FF:000001">
    <property type="entry name" value="TBC1 domain family member 1"/>
    <property type="match status" value="1"/>
</dbReference>
<evidence type="ECO:0000256" key="1">
    <source>
        <dbReference type="ARBA" id="ARBA00022468"/>
    </source>
</evidence>
<dbReference type="InterPro" id="IPR000195">
    <property type="entry name" value="Rab-GAP-TBC_dom"/>
</dbReference>
<feature type="compositionally biased region" description="Polar residues" evidence="3">
    <location>
        <begin position="139"/>
        <end position="157"/>
    </location>
</feature>
<dbReference type="PANTHER" id="PTHR47219:SF16">
    <property type="entry name" value="GTPASE ACTIVATING PROTEIN"/>
    <property type="match status" value="1"/>
</dbReference>
<dbReference type="FunFam" id="1.10.10.2750:FF:000002">
    <property type="entry name" value="TBC1 domain family member 4"/>
    <property type="match status" value="1"/>
</dbReference>
<accession>A0A8X6V5J6</accession>
<feature type="compositionally biased region" description="Basic and acidic residues" evidence="3">
    <location>
        <begin position="41"/>
        <end position="55"/>
    </location>
</feature>
<dbReference type="SMART" id="SM00164">
    <property type="entry name" value="TBC"/>
    <property type="match status" value="1"/>
</dbReference>
<organism evidence="5 6">
    <name type="scientific">Trichonephila clavipes</name>
    <name type="common">Golden silk orbweaver</name>
    <name type="synonym">Nephila clavipes</name>
    <dbReference type="NCBI Taxonomy" id="2585209"/>
    <lineage>
        <taxon>Eukaryota</taxon>
        <taxon>Metazoa</taxon>
        <taxon>Ecdysozoa</taxon>
        <taxon>Arthropoda</taxon>
        <taxon>Chelicerata</taxon>
        <taxon>Arachnida</taxon>
        <taxon>Araneae</taxon>
        <taxon>Araneomorphae</taxon>
        <taxon>Entelegynae</taxon>
        <taxon>Araneoidea</taxon>
        <taxon>Nephilidae</taxon>
        <taxon>Trichonephila</taxon>
    </lineage>
</organism>
<evidence type="ECO:0000313" key="5">
    <source>
        <dbReference type="EMBL" id="GFY05647.1"/>
    </source>
</evidence>